<evidence type="ECO:0000256" key="1">
    <source>
        <dbReference type="SAM" id="MobiDB-lite"/>
    </source>
</evidence>
<evidence type="ECO:0000313" key="7">
    <source>
        <dbReference type="Proteomes" id="UP000249577"/>
    </source>
</evidence>
<dbReference type="InterPro" id="IPR027417">
    <property type="entry name" value="P-loop_NTPase"/>
</dbReference>
<dbReference type="Pfam" id="PF13086">
    <property type="entry name" value="AAA_11"/>
    <property type="match status" value="2"/>
</dbReference>
<sequence length="1856" mass="203624">MADDAQSSVFRSDLPLGEKLERARTELLDLSARNRLLNVPRFSKSVRSIEIVDEMSAEIFRLLRDGKAFTFIPGRESPASGENGPEDEEHRVVELPQPDEDDSVDERGVATRHTDTRLQTRMTSKGLQKRLFDLFYDARTLEEEQGVNILFLALGMLKWIDPNNAANTRHAPLLLVPVALERGAAGEKFKLRARQEDVASNLSLEAYLDRVHALKLPVVDLGDDFDPAAYFAAVAEAVSTKDGWAVLADDIVLGFFSFAKFLMYRDLDPEVWPAADRISDRPLIRSLLADGFEATPELVPEDASLDDHLSPADMLHIVDSDSSQSIAVHEARAGRNLVIQGPPGTGKSQTIANVIAGAIADGKTVLFVAEKMAALDVVKRRLDSAGVGDACLELHSNKANKKQLLEELKRTWELGAPRSAPGGSVVDKLISARNFLNGHAARMHHGLSPSALTPYRIVGELIRLRAAGRRPVDFKLESPQSWTPDGRSERDSLIDELVQRIAEIGQPDRHPWRGVQLTLVVPTALERLIHRIGEQKSELERVSSMAHDAARKFERSPPQKLADVAPVADLARRIAGAPDLSSEALGADVWSTRAGDILQGVRDGAEHQALSELLAPELSEHAADAQIDDTPAAFNWLPETFDLAAFKRVRSLSDALPRIVDLAQRLRAELGSTLAIDTLAAVDRLVDTADRVAAAPAASPDAFAATVWDHGVERAGDVAQAVATYERVRSEIAERVTEAAWDTEVTAARQALAAHTGFFRRFNGDWRKADVLARSVLRNPETPLAERLEIFDRLTTGQKALKDIRADDGFGRSAFGDHWRGERTSSAPLLALVEWMRTLKGLGAEPRLIAGRIPERSDIGVRASELKAEIERARRDLSAFWNDLGISAGATFDHAPSGDRATLATLIDRLKMLADADERTRHALRSAPSSLGTRLELIDRIIQWQEKTRSLAEISPLGAAAFGEKWSGAASDWAALSSIATWVAANEDIRPLAARLGEERRSAVESAIAVERDAGASSAALQTLLADLEADARELFDVVSVAEAPMEAAAARLETWLANQEQLSKWVAYRDRAERARSLGLTELVDRLEDGRLAPAEAKSSFAMAYFEALLESAVSADQELGRFDGPLHASRALEFANLDRQRISTSNIDVVREHHRKIPPAGGGVGPLGVLRAEMARRRGHMPIRQLMQKAAPAVQALKPVLMMSPLSVAQFLPPGQLTFDLLVMDEASQIQPVDALGAIARCRQVVVVGDEKQLPPTRFFSKMTGGGDDDEDDGAQVADIESILGLFRARGLPQRMLRWHYRSRHQSLIAVSNSQFYENKLYIVPSPYTYEAGMGLRFNHVADGVFDSGGTGANAVEAKVVAEAILRHAKVHPELSLGVATFSIKQRRAIQDELEALRRLNPDLEPFFSAQPSEPFFVKNLENVQGDERDVILISVGYARNAQGQIAMRFGPLSAEGGERRLNVLISRAKRRCEVFASITDEDIDLERGKGKGVFAFKLFLHYARTGRITLAQSSGDSADSVFETQVAEALQAKGYQVHPRVGIAGLFVDLAIADPEKPGRYVLGVECDGPTYVSARSTRDRDRLRQSVLEDHGWIIHRLWSFDWLQRPQEQLDRLIAAIEAAKADLAERLETGAARKRAVEVEIVTVDRGDVTEIGLADVIEDGLSDRYYIEATPSAHLQYEMHETPVGLLAELVKEVVRVEGPVHLDEVVTRLRSAWMLQRAGARIQAAVERAVDVAERSGSISRDGEFLFVDGEPAKLRDRRNVMSATLRKPELLPPAELQAGIRQVINTNFGASQNEIVVTLSRLLGFKATSSQLRDVIDQEIAKLLVDGSVTQNGDLLVETPSNAVPTA</sequence>
<protein>
    <submittedName>
        <fullName evidence="6">Helicase</fullName>
    </submittedName>
</protein>
<gene>
    <name evidence="6" type="ORF">DI565_16005</name>
</gene>
<name>A0A2W5K9S4_ANCNO</name>
<dbReference type="Pfam" id="PF18741">
    <property type="entry name" value="MTES_1575"/>
    <property type="match status" value="1"/>
</dbReference>
<dbReference type="InterPro" id="IPR021754">
    <property type="entry name" value="DUF3320"/>
</dbReference>
<keyword evidence="6" id="KW-0378">Hydrolase</keyword>
<dbReference type="FunFam" id="3.40.960.10:FF:000002">
    <property type="entry name" value="DNA helicase related protein"/>
    <property type="match status" value="1"/>
</dbReference>
<feature type="domain" description="DNA2/NAM7 helicase-like C-terminal" evidence="4">
    <location>
        <begin position="1294"/>
        <end position="1479"/>
    </location>
</feature>
<evidence type="ECO:0000259" key="5">
    <source>
        <dbReference type="Pfam" id="PF18741"/>
    </source>
</evidence>
<evidence type="ECO:0000259" key="3">
    <source>
        <dbReference type="Pfam" id="PF13086"/>
    </source>
</evidence>
<evidence type="ECO:0000259" key="2">
    <source>
        <dbReference type="Pfam" id="PF11784"/>
    </source>
</evidence>
<dbReference type="InterPro" id="IPR049468">
    <property type="entry name" value="Restrct_endonuc-II-like_dom"/>
</dbReference>
<dbReference type="InterPro" id="IPR045055">
    <property type="entry name" value="DNA2/NAM7-like"/>
</dbReference>
<dbReference type="PANTHER" id="PTHR10887:SF530">
    <property type="entry name" value="SUPERFAMILY I DNA HELICASES"/>
    <property type="match status" value="1"/>
</dbReference>
<keyword evidence="6" id="KW-0547">Nucleotide-binding</keyword>
<dbReference type="InterPro" id="IPR025103">
    <property type="entry name" value="DUF4011"/>
</dbReference>
<dbReference type="Gene3D" id="3.40.50.300">
    <property type="entry name" value="P-loop containing nucleotide triphosphate hydrolases"/>
    <property type="match status" value="3"/>
</dbReference>
<accession>A0A2W5K9S4</accession>
<dbReference type="Gene3D" id="3.40.960.10">
    <property type="entry name" value="VSR Endonuclease"/>
    <property type="match status" value="1"/>
</dbReference>
<feature type="region of interest" description="Disordered" evidence="1">
    <location>
        <begin position="73"/>
        <end position="110"/>
    </location>
</feature>
<keyword evidence="6" id="KW-0067">ATP-binding</keyword>
<evidence type="ECO:0000313" key="6">
    <source>
        <dbReference type="EMBL" id="PZQ12334.1"/>
    </source>
</evidence>
<feature type="domain" description="DNA2/NAM7 helicase helicase" evidence="3">
    <location>
        <begin position="320"/>
        <end position="384"/>
    </location>
</feature>
<dbReference type="Pfam" id="PF13195">
    <property type="entry name" value="DUF4011"/>
    <property type="match status" value="1"/>
</dbReference>
<dbReference type="Pfam" id="PF11784">
    <property type="entry name" value="DUF3320"/>
    <property type="match status" value="1"/>
</dbReference>
<reference evidence="6 7" key="1">
    <citation type="submission" date="2017-08" db="EMBL/GenBank/DDBJ databases">
        <title>Infants hospitalized years apart are colonized by the same room-sourced microbial strains.</title>
        <authorList>
            <person name="Brooks B."/>
            <person name="Olm M.R."/>
            <person name="Firek B.A."/>
            <person name="Baker R."/>
            <person name="Thomas B.C."/>
            <person name="Morowitz M.J."/>
            <person name="Banfield J.F."/>
        </authorList>
    </citation>
    <scope>NUCLEOTIDE SEQUENCE [LARGE SCALE GENOMIC DNA]</scope>
    <source>
        <strain evidence="6">S2_005_003_R2_43</strain>
    </source>
</reference>
<feature type="domain" description="DNA2/NAM7 helicase helicase" evidence="3">
    <location>
        <begin position="1220"/>
        <end position="1259"/>
    </location>
</feature>
<dbReference type="CDD" id="cd18808">
    <property type="entry name" value="SF1_C_Upf1"/>
    <property type="match status" value="1"/>
</dbReference>
<dbReference type="EMBL" id="QFPN01000009">
    <property type="protein sequence ID" value="PZQ12334.1"/>
    <property type="molecule type" value="Genomic_DNA"/>
</dbReference>
<dbReference type="FunFam" id="3.40.50.300:FF:002063">
    <property type="entry name" value="DNA helicase related protein"/>
    <property type="match status" value="1"/>
</dbReference>
<dbReference type="InterPro" id="IPR047187">
    <property type="entry name" value="SF1_C_Upf1"/>
</dbReference>
<dbReference type="SUPFAM" id="SSF52540">
    <property type="entry name" value="P-loop containing nucleoside triphosphate hydrolases"/>
    <property type="match status" value="1"/>
</dbReference>
<dbReference type="GO" id="GO:0004386">
    <property type="term" value="F:helicase activity"/>
    <property type="evidence" value="ECO:0007669"/>
    <property type="project" value="UniProtKB-KW"/>
</dbReference>
<dbReference type="Pfam" id="PF13087">
    <property type="entry name" value="AAA_12"/>
    <property type="match status" value="1"/>
</dbReference>
<dbReference type="InterPro" id="IPR041677">
    <property type="entry name" value="DNA2/NAM7_AAA_11"/>
</dbReference>
<feature type="domain" description="Restriction endonuclease type II-like" evidence="5">
    <location>
        <begin position="1525"/>
        <end position="1622"/>
    </location>
</feature>
<dbReference type="Proteomes" id="UP000249577">
    <property type="component" value="Unassembled WGS sequence"/>
</dbReference>
<keyword evidence="6" id="KW-0347">Helicase</keyword>
<evidence type="ECO:0000259" key="4">
    <source>
        <dbReference type="Pfam" id="PF13087"/>
    </source>
</evidence>
<comment type="caution">
    <text evidence="6">The sequence shown here is derived from an EMBL/GenBank/DDBJ whole genome shotgun (WGS) entry which is preliminary data.</text>
</comment>
<dbReference type="PANTHER" id="PTHR10887">
    <property type="entry name" value="DNA2/NAM7 HELICASE FAMILY"/>
    <property type="match status" value="1"/>
</dbReference>
<dbReference type="InterPro" id="IPR041679">
    <property type="entry name" value="DNA2/NAM7-like_C"/>
</dbReference>
<proteinExistence type="predicted"/>
<organism evidence="6 7">
    <name type="scientific">Ancylobacter novellus</name>
    <name type="common">Thiobacillus novellus</name>
    <dbReference type="NCBI Taxonomy" id="921"/>
    <lineage>
        <taxon>Bacteria</taxon>
        <taxon>Pseudomonadati</taxon>
        <taxon>Pseudomonadota</taxon>
        <taxon>Alphaproteobacteria</taxon>
        <taxon>Hyphomicrobiales</taxon>
        <taxon>Xanthobacteraceae</taxon>
        <taxon>Ancylobacter</taxon>
    </lineage>
</organism>
<feature type="domain" description="DUF3320" evidence="2">
    <location>
        <begin position="1686"/>
        <end position="1732"/>
    </location>
</feature>